<dbReference type="Proteomes" id="UP000054598">
    <property type="component" value="Unassembled WGS sequence"/>
</dbReference>
<dbReference type="Pfam" id="PF02368">
    <property type="entry name" value="Big_2"/>
    <property type="match status" value="1"/>
</dbReference>
<dbReference type="AlphaFoldDB" id="A0A101IS26"/>
<dbReference type="SUPFAM" id="SSF69304">
    <property type="entry name" value="Tricorn protease N-terminal domain"/>
    <property type="match status" value="1"/>
</dbReference>
<dbReference type="Gene3D" id="2.120.10.60">
    <property type="entry name" value="Tricorn protease N-terminal domain"/>
    <property type="match status" value="1"/>
</dbReference>
<organism evidence="3 4">
    <name type="scientific">Methanoculleus marisnigri</name>
    <dbReference type="NCBI Taxonomy" id="2198"/>
    <lineage>
        <taxon>Archaea</taxon>
        <taxon>Methanobacteriati</taxon>
        <taxon>Methanobacteriota</taxon>
        <taxon>Stenosarchaea group</taxon>
        <taxon>Methanomicrobia</taxon>
        <taxon>Methanomicrobiales</taxon>
        <taxon>Methanomicrobiaceae</taxon>
        <taxon>Methanoculleus</taxon>
    </lineage>
</organism>
<accession>A0A101IS26</accession>
<proteinExistence type="predicted"/>
<sequence>PIVRGNYIAWYDNSSGSTNIVLYDIAAGDVKDVINCDAKTTIPYGSTGFKPALSEKYVAWVEEDDGRVYYYDIEAEDPVGPVSTSMATQAWPSLYGSIIVWEDYRHGGVNPDIYMADLDNPSAEETQITSDTGEQVSPVISGSIIAWEDKRVPARSIFMYDLSVREELSVVESADNYDEHLYPAVSGNTIVWQRGSGTNSNIYIFAYEPGAPVEPVAMSIGVDPSTPTIAVNDTVTFEATVRNQFGDQMTGVEIAWTSDNETVGTVDDTGLFTAHAEGTADVTATAGGVSGSATVTESSLLLPGARRRSPQRQAAYPGVRQSPSTQKSRSDRF</sequence>
<dbReference type="PANTHER" id="PTHR36842:SF1">
    <property type="entry name" value="PROTEIN TOLB"/>
    <property type="match status" value="1"/>
</dbReference>
<dbReference type="PANTHER" id="PTHR36842">
    <property type="entry name" value="PROTEIN TOLB HOMOLOG"/>
    <property type="match status" value="1"/>
</dbReference>
<feature type="domain" description="BIG2" evidence="2">
    <location>
        <begin position="216"/>
        <end position="296"/>
    </location>
</feature>
<dbReference type="SUPFAM" id="SSF49373">
    <property type="entry name" value="Invasin/intimin cell-adhesion fragments"/>
    <property type="match status" value="1"/>
</dbReference>
<dbReference type="Gene3D" id="2.60.40.1080">
    <property type="match status" value="1"/>
</dbReference>
<feature type="region of interest" description="Disordered" evidence="1">
    <location>
        <begin position="300"/>
        <end position="333"/>
    </location>
</feature>
<dbReference type="SMART" id="SM00635">
    <property type="entry name" value="BID_2"/>
    <property type="match status" value="1"/>
</dbReference>
<dbReference type="EMBL" id="LGHE01000177">
    <property type="protein sequence ID" value="KUL00356.1"/>
    <property type="molecule type" value="Genomic_DNA"/>
</dbReference>
<feature type="non-terminal residue" evidence="3">
    <location>
        <position position="1"/>
    </location>
</feature>
<dbReference type="InterPro" id="IPR003343">
    <property type="entry name" value="Big_2"/>
</dbReference>
<evidence type="ECO:0000313" key="4">
    <source>
        <dbReference type="Proteomes" id="UP000054598"/>
    </source>
</evidence>
<evidence type="ECO:0000313" key="3">
    <source>
        <dbReference type="EMBL" id="KUL00356.1"/>
    </source>
</evidence>
<dbReference type="NCBIfam" id="TIGR04275">
    <property type="entry name" value="beta_prop_Msarc"/>
    <property type="match status" value="2"/>
</dbReference>
<dbReference type="InterPro" id="IPR008964">
    <property type="entry name" value="Invasin/intimin_cell_adhesion"/>
</dbReference>
<comment type="caution">
    <text evidence="3">The sequence shown here is derived from an EMBL/GenBank/DDBJ whole genome shotgun (WGS) entry which is preliminary data.</text>
</comment>
<evidence type="ECO:0000259" key="2">
    <source>
        <dbReference type="SMART" id="SM00635"/>
    </source>
</evidence>
<dbReference type="InterPro" id="IPR027618">
    <property type="entry name" value="Beta_prop_Msarc"/>
</dbReference>
<name>A0A101IS26_9EURY</name>
<gene>
    <name evidence="3" type="ORF">XE10_1458</name>
</gene>
<evidence type="ECO:0000256" key="1">
    <source>
        <dbReference type="SAM" id="MobiDB-lite"/>
    </source>
</evidence>
<protein>
    <recommendedName>
        <fullName evidence="2">BIG2 domain-containing protein</fullName>
    </recommendedName>
</protein>
<reference evidence="4" key="1">
    <citation type="journal article" date="2015" name="MBio">
        <title>Genome-Resolved Metagenomic Analysis Reveals Roles for Candidate Phyla and Other Microbial Community Members in Biogeochemical Transformations in Oil Reservoirs.</title>
        <authorList>
            <person name="Hu P."/>
            <person name="Tom L."/>
            <person name="Singh A."/>
            <person name="Thomas B.C."/>
            <person name="Baker B.J."/>
            <person name="Piceno Y.M."/>
            <person name="Andersen G.L."/>
            <person name="Banfield J.F."/>
        </authorList>
    </citation>
    <scope>NUCLEOTIDE SEQUENCE [LARGE SCALE GENOMIC DNA]</scope>
</reference>
<dbReference type="PATRIC" id="fig|2198.3.peg.1390"/>